<keyword evidence="3" id="KW-1185">Reference proteome</keyword>
<evidence type="ECO:0000256" key="1">
    <source>
        <dbReference type="SAM" id="MobiDB-lite"/>
    </source>
</evidence>
<sequence>MAEEEKLTFKTVKYAFILIQKTRSNLTKESAIIERIWYKSKAQHKSAEWFRAIDGVRKCLRRLLDPIKGADHQQQQDVQPRIMKSNEVQSGQAEGEIFCGALDRACSSLVQVWCSYWGKETTENNKSLPKFDGIPKELPNSDALCSAVRDIRELIAIMEELSNRTRIAANSLISHLRTPPAPTFAPITTACLAIMSGLHSEANQCLHGPQDDPPSDSQKSGRSSIKYLYNIMSSSSVPTSEDKGFTLNVGLERKGHQKRKQSSVSQVGKKQRPNETTQNSGMMTQADGTEEDLGEIV</sequence>
<feature type="region of interest" description="Disordered" evidence="1">
    <location>
        <begin position="235"/>
        <end position="297"/>
    </location>
</feature>
<dbReference type="Proteomes" id="UP000245771">
    <property type="component" value="Unassembled WGS sequence"/>
</dbReference>
<feature type="compositionally biased region" description="Polar residues" evidence="1">
    <location>
        <begin position="262"/>
        <end position="287"/>
    </location>
</feature>
<reference evidence="2 3" key="1">
    <citation type="journal article" date="2018" name="Mol. Biol. Evol.">
        <title>Broad Genomic Sampling Reveals a Smut Pathogenic Ancestry of the Fungal Clade Ustilaginomycotina.</title>
        <authorList>
            <person name="Kijpornyongpan T."/>
            <person name="Mondo S.J."/>
            <person name="Barry K."/>
            <person name="Sandor L."/>
            <person name="Lee J."/>
            <person name="Lipzen A."/>
            <person name="Pangilinan J."/>
            <person name="LaButti K."/>
            <person name="Hainaut M."/>
            <person name="Henrissat B."/>
            <person name="Grigoriev I.V."/>
            <person name="Spatafora J.W."/>
            <person name="Aime M.C."/>
        </authorList>
    </citation>
    <scope>NUCLEOTIDE SEQUENCE [LARGE SCALE GENOMIC DNA]</scope>
    <source>
        <strain evidence="2 3">MCA 3882</strain>
    </source>
</reference>
<dbReference type="InParanoid" id="A0A316VCK1"/>
<organism evidence="2 3">
    <name type="scientific">Meira miltonrushii</name>
    <dbReference type="NCBI Taxonomy" id="1280837"/>
    <lineage>
        <taxon>Eukaryota</taxon>
        <taxon>Fungi</taxon>
        <taxon>Dikarya</taxon>
        <taxon>Basidiomycota</taxon>
        <taxon>Ustilaginomycotina</taxon>
        <taxon>Exobasidiomycetes</taxon>
        <taxon>Exobasidiales</taxon>
        <taxon>Brachybasidiaceae</taxon>
        <taxon>Meira</taxon>
    </lineage>
</organism>
<accession>A0A316VCK1</accession>
<dbReference type="RefSeq" id="XP_025353587.1">
    <property type="nucleotide sequence ID" value="XM_025502553.1"/>
</dbReference>
<protein>
    <submittedName>
        <fullName evidence="2">Uncharacterized protein</fullName>
    </submittedName>
</protein>
<proteinExistence type="predicted"/>
<dbReference type="OrthoDB" id="114080at2759"/>
<evidence type="ECO:0000313" key="2">
    <source>
        <dbReference type="EMBL" id="PWN33285.1"/>
    </source>
</evidence>
<feature type="compositionally biased region" description="Acidic residues" evidence="1">
    <location>
        <begin position="288"/>
        <end position="297"/>
    </location>
</feature>
<dbReference type="GeneID" id="37024334"/>
<name>A0A316VCK1_9BASI</name>
<gene>
    <name evidence="2" type="ORF">FA14DRAFT_60322</name>
</gene>
<dbReference type="AlphaFoldDB" id="A0A316VCK1"/>
<dbReference type="EMBL" id="KZ819604">
    <property type="protein sequence ID" value="PWN33285.1"/>
    <property type="molecule type" value="Genomic_DNA"/>
</dbReference>
<evidence type="ECO:0000313" key="3">
    <source>
        <dbReference type="Proteomes" id="UP000245771"/>
    </source>
</evidence>